<dbReference type="SUPFAM" id="SSF51338">
    <property type="entry name" value="Composite domain of metallo-dependent hydrolases"/>
    <property type="match status" value="1"/>
</dbReference>
<dbReference type="EMBL" id="JACWUN010000001">
    <property type="protein sequence ID" value="MBD1399104.1"/>
    <property type="molecule type" value="Genomic_DNA"/>
</dbReference>
<dbReference type="Gene3D" id="2.30.40.10">
    <property type="entry name" value="Urease, subunit C, domain 1"/>
    <property type="match status" value="1"/>
</dbReference>
<evidence type="ECO:0000259" key="2">
    <source>
        <dbReference type="Pfam" id="PF01979"/>
    </source>
</evidence>
<dbReference type="AlphaFoldDB" id="A0A8J6UN88"/>
<dbReference type="InterPro" id="IPR011059">
    <property type="entry name" value="Metal-dep_hydrolase_composite"/>
</dbReference>
<keyword evidence="1" id="KW-0378">Hydrolase</keyword>
<evidence type="ECO:0000313" key="4">
    <source>
        <dbReference type="Proteomes" id="UP000632828"/>
    </source>
</evidence>
<reference evidence="3" key="1">
    <citation type="submission" date="2020-09" db="EMBL/GenBank/DDBJ databases">
        <title>Pelobacter alkaliphilus sp. nov., a novel anaerobic arsenate-reducing bacterium from terrestrial mud volcano.</title>
        <authorList>
            <person name="Khomyakova M.A."/>
            <person name="Merkel A.Y."/>
            <person name="Slobodkin A.I."/>
        </authorList>
    </citation>
    <scope>NUCLEOTIDE SEQUENCE</scope>
    <source>
        <strain evidence="3">M08fum</strain>
    </source>
</reference>
<dbReference type="InterPro" id="IPR032466">
    <property type="entry name" value="Metal_Hydrolase"/>
</dbReference>
<gene>
    <name evidence="3" type="ORF">ICT70_00280</name>
</gene>
<evidence type="ECO:0000256" key="1">
    <source>
        <dbReference type="ARBA" id="ARBA00022801"/>
    </source>
</evidence>
<dbReference type="RefSeq" id="WP_191153383.1">
    <property type="nucleotide sequence ID" value="NZ_JACWUN010000001.1"/>
</dbReference>
<dbReference type="Pfam" id="PF01979">
    <property type="entry name" value="Amidohydro_1"/>
    <property type="match status" value="1"/>
</dbReference>
<accession>A0A8J6UN88</accession>
<dbReference type="Gene3D" id="3.20.20.140">
    <property type="entry name" value="Metal-dependent hydrolases"/>
    <property type="match status" value="1"/>
</dbReference>
<proteinExistence type="predicted"/>
<dbReference type="Proteomes" id="UP000632828">
    <property type="component" value="Unassembled WGS sequence"/>
</dbReference>
<evidence type="ECO:0000313" key="3">
    <source>
        <dbReference type="EMBL" id="MBD1399104.1"/>
    </source>
</evidence>
<dbReference type="PANTHER" id="PTHR43794">
    <property type="entry name" value="AMINOHYDROLASE SSNA-RELATED"/>
    <property type="match status" value="1"/>
</dbReference>
<sequence>MQPQQELIITAKLLVTADRSPFEGGALLCRGDRIVAVDDLTSLKKNHPDVVVKDYGDAVILPLLVNAHTHLELTDFPDWANKKGRQVDEHKSFVDWILQLIQVKKKIDPDNYRHAVINGMEQSIRAGTGVVGDILAHHSARSAYQSAPLAGVVFLETLGQDPAMIRRLKKSLHQVLDEPFAAETMLGISPHSPYTISNVYLRHIYDLCKRRGLRCCTHVAESEEEVTFTRDSRGAIAERFYQAINWQGFIPPPSGLRPVTYLEKLGGLFPENLLVHGVHLDDRDISLLARNRMSLALCPRSNERLKVGKAPVGLLLKAGVNLALGTDSLASNDSLSIWDEMHFAAHWFAGELDAPTIFSMATQQGADALGVGKDYGSLSAGKRSSFQIVSAPAGATAEVYEYFTSGIATDDIMQLYRDGIPQLSGVK</sequence>
<feature type="domain" description="Amidohydrolase-related" evidence="2">
    <location>
        <begin position="59"/>
        <end position="390"/>
    </location>
</feature>
<dbReference type="PANTHER" id="PTHR43794:SF11">
    <property type="entry name" value="AMIDOHYDROLASE-RELATED DOMAIN-CONTAINING PROTEIN"/>
    <property type="match status" value="1"/>
</dbReference>
<dbReference type="SUPFAM" id="SSF51556">
    <property type="entry name" value="Metallo-dependent hydrolases"/>
    <property type="match status" value="1"/>
</dbReference>
<dbReference type="InterPro" id="IPR050287">
    <property type="entry name" value="MTA/SAH_deaminase"/>
</dbReference>
<organism evidence="3 4">
    <name type="scientific">Pelovirga terrestris</name>
    <dbReference type="NCBI Taxonomy" id="2771352"/>
    <lineage>
        <taxon>Bacteria</taxon>
        <taxon>Pseudomonadati</taxon>
        <taxon>Thermodesulfobacteriota</taxon>
        <taxon>Desulfuromonadia</taxon>
        <taxon>Geobacterales</taxon>
        <taxon>Geobacteraceae</taxon>
        <taxon>Pelovirga</taxon>
    </lineage>
</organism>
<dbReference type="GO" id="GO:0016810">
    <property type="term" value="F:hydrolase activity, acting on carbon-nitrogen (but not peptide) bonds"/>
    <property type="evidence" value="ECO:0007669"/>
    <property type="project" value="InterPro"/>
</dbReference>
<protein>
    <submittedName>
        <fullName evidence="3">Amidohydrolase family protein</fullName>
    </submittedName>
</protein>
<dbReference type="InterPro" id="IPR006680">
    <property type="entry name" value="Amidohydro-rel"/>
</dbReference>
<name>A0A8J6UN88_9BACT</name>
<keyword evidence="4" id="KW-1185">Reference proteome</keyword>
<comment type="caution">
    <text evidence="3">The sequence shown here is derived from an EMBL/GenBank/DDBJ whole genome shotgun (WGS) entry which is preliminary data.</text>
</comment>